<organism evidence="2 3">
    <name type="scientific">Caenorhabditis elegans</name>
    <dbReference type="NCBI Taxonomy" id="6239"/>
    <lineage>
        <taxon>Eukaryota</taxon>
        <taxon>Metazoa</taxon>
        <taxon>Ecdysozoa</taxon>
        <taxon>Nematoda</taxon>
        <taxon>Chromadorea</taxon>
        <taxon>Rhabditida</taxon>
        <taxon>Rhabditina</taxon>
        <taxon>Rhabditomorpha</taxon>
        <taxon>Rhabditoidea</taxon>
        <taxon>Rhabditidae</taxon>
        <taxon>Peloderinae</taxon>
        <taxon>Caenorhabditis</taxon>
    </lineage>
</organism>
<feature type="region of interest" description="Disordered" evidence="1">
    <location>
        <begin position="39"/>
        <end position="82"/>
    </location>
</feature>
<dbReference type="AlphaFoldDB" id="D7SFN3"/>
<dbReference type="Proteomes" id="UP000001940">
    <property type="component" value="Chromosome V"/>
</dbReference>
<dbReference type="EMBL" id="BX284605">
    <property type="protein sequence ID" value="CBM41189.1"/>
    <property type="molecule type" value="Genomic_DNA"/>
</dbReference>
<gene>
    <name evidence="2 4" type="ORF">C12D8.21</name>
    <name evidence="2" type="ORF">CELE_C12D8.21</name>
</gene>
<name>D7SFN3_CAEEL</name>
<sequence length="82" mass="9602">MDICGINEELDNIAVADMTEQQAHRLLRENQLAWKKEGTKIRRKQRRALKASKRRHEMGMNLEPKQQRIPKKDAPTVQPKSI</sequence>
<dbReference type="RefSeq" id="NP_001256199.1">
    <property type="nucleotide sequence ID" value="NM_001269270.3"/>
</dbReference>
<feature type="compositionally biased region" description="Basic residues" evidence="1">
    <location>
        <begin position="41"/>
        <end position="56"/>
    </location>
</feature>
<evidence type="ECO:0000256" key="1">
    <source>
        <dbReference type="SAM" id="MobiDB-lite"/>
    </source>
</evidence>
<dbReference type="GeneID" id="13214696"/>
<dbReference type="InParanoid" id="D7SFN3"/>
<dbReference type="PaxDb" id="6239-C12D8.21a"/>
<dbReference type="HOGENOM" id="CLU_2560378_0_0_1"/>
<protein>
    <submittedName>
        <fullName evidence="2">Polyprotein</fullName>
    </submittedName>
</protein>
<reference evidence="2 3" key="1">
    <citation type="journal article" date="1998" name="Science">
        <title>Genome sequence of the nematode C. elegans: a platform for investigating biology.</title>
        <authorList>
            <consortium name="The C. elegans sequencing consortium"/>
            <person name="Sulson J.E."/>
            <person name="Waterston R."/>
        </authorList>
    </citation>
    <scope>NUCLEOTIDE SEQUENCE [LARGE SCALE GENOMIC DNA]</scope>
    <source>
        <strain evidence="2 3">Bristol N2</strain>
    </source>
</reference>
<dbReference type="KEGG" id="cel:CELE_C12D8.21"/>
<keyword evidence="3" id="KW-1185">Reference proteome</keyword>
<dbReference type="AGR" id="WB:WBGene00195157"/>
<evidence type="ECO:0000313" key="4">
    <source>
        <dbReference type="WormBase" id="C12D8.21a"/>
    </source>
</evidence>
<proteinExistence type="predicted"/>
<dbReference type="Bgee" id="WBGene00195157">
    <property type="expression patterns" value="Expressed in pharyngeal muscle cell (C elegans) and 3 other cell types or tissues"/>
</dbReference>
<dbReference type="ExpressionAtlas" id="D7SFN3">
    <property type="expression patterns" value="baseline"/>
</dbReference>
<dbReference type="WormBase" id="C12D8.21a">
    <property type="protein sequence ID" value="CE45085"/>
    <property type="gene ID" value="WBGene00195157"/>
</dbReference>
<accession>D7SFN3</accession>
<evidence type="ECO:0000313" key="2">
    <source>
        <dbReference type="EMBL" id="CBM41189.1"/>
    </source>
</evidence>
<evidence type="ECO:0000313" key="3">
    <source>
        <dbReference type="Proteomes" id="UP000001940"/>
    </source>
</evidence>
<dbReference type="CTD" id="13214696"/>